<name>A0A4P6KWG5_9BURK</name>
<dbReference type="OrthoDB" id="9814826at2"/>
<dbReference type="PANTHER" id="PTHR30157">
    <property type="entry name" value="FERRIC REDUCTASE, NADPH-DEPENDENT"/>
    <property type="match status" value="1"/>
</dbReference>
<dbReference type="Gene3D" id="3.40.50.80">
    <property type="entry name" value="Nucleotide-binding domain of ferredoxin-NADP reductase (FNR) module"/>
    <property type="match status" value="1"/>
</dbReference>
<dbReference type="InterPro" id="IPR007037">
    <property type="entry name" value="SIP_rossman_dom"/>
</dbReference>
<dbReference type="CDD" id="cd06193">
    <property type="entry name" value="siderophore_interacting"/>
    <property type="match status" value="1"/>
</dbReference>
<dbReference type="InterPro" id="IPR039374">
    <property type="entry name" value="SIP_fam"/>
</dbReference>
<dbReference type="RefSeq" id="WP_130186395.1">
    <property type="nucleotide sequence ID" value="NZ_CP035913.1"/>
</dbReference>
<evidence type="ECO:0000313" key="4">
    <source>
        <dbReference type="Proteomes" id="UP000290637"/>
    </source>
</evidence>
<dbReference type="KEGG" id="plue:EWM63_10085"/>
<organism evidence="3 4">
    <name type="scientific">Pseudoduganella lutea</name>
    <dbReference type="NCBI Taxonomy" id="321985"/>
    <lineage>
        <taxon>Bacteria</taxon>
        <taxon>Pseudomonadati</taxon>
        <taxon>Pseudomonadota</taxon>
        <taxon>Betaproteobacteria</taxon>
        <taxon>Burkholderiales</taxon>
        <taxon>Oxalobacteraceae</taxon>
        <taxon>Telluria group</taxon>
        <taxon>Pseudoduganella</taxon>
    </lineage>
</organism>
<dbReference type="EMBL" id="CP035913">
    <property type="protein sequence ID" value="QBE63266.1"/>
    <property type="molecule type" value="Genomic_DNA"/>
</dbReference>
<dbReference type="Proteomes" id="UP000290637">
    <property type="component" value="Chromosome"/>
</dbReference>
<dbReference type="PANTHER" id="PTHR30157:SF0">
    <property type="entry name" value="NADPH-DEPENDENT FERRIC-CHELATE REDUCTASE"/>
    <property type="match status" value="1"/>
</dbReference>
<dbReference type="InterPro" id="IPR017938">
    <property type="entry name" value="Riboflavin_synthase-like_b-brl"/>
</dbReference>
<gene>
    <name evidence="3" type="ORF">EWM63_10085</name>
</gene>
<dbReference type="Gene3D" id="2.40.30.10">
    <property type="entry name" value="Translation factors"/>
    <property type="match status" value="1"/>
</dbReference>
<proteinExistence type="inferred from homology"/>
<reference evidence="3 4" key="1">
    <citation type="submission" date="2019-02" db="EMBL/GenBank/DDBJ databases">
        <title>Draft Genome Sequences of Six Type Strains of the Genus Massilia.</title>
        <authorList>
            <person name="Miess H."/>
            <person name="Frediansyhah A."/>
            <person name="Gross H."/>
        </authorList>
    </citation>
    <scope>NUCLEOTIDE SEQUENCE [LARGE SCALE GENOMIC DNA]</scope>
    <source>
        <strain evidence="3 4">DSM 17473</strain>
    </source>
</reference>
<dbReference type="Pfam" id="PF04954">
    <property type="entry name" value="SIP"/>
    <property type="match status" value="1"/>
</dbReference>
<dbReference type="SUPFAM" id="SSF63380">
    <property type="entry name" value="Riboflavin synthase domain-like"/>
    <property type="match status" value="1"/>
</dbReference>
<dbReference type="AlphaFoldDB" id="A0A4P6KWG5"/>
<keyword evidence="4" id="KW-1185">Reference proteome</keyword>
<evidence type="ECO:0000259" key="2">
    <source>
        <dbReference type="PROSITE" id="PS51384"/>
    </source>
</evidence>
<dbReference type="GO" id="GO:0016491">
    <property type="term" value="F:oxidoreductase activity"/>
    <property type="evidence" value="ECO:0007669"/>
    <property type="project" value="InterPro"/>
</dbReference>
<dbReference type="Pfam" id="PF08021">
    <property type="entry name" value="FAD_binding_9"/>
    <property type="match status" value="1"/>
</dbReference>
<feature type="domain" description="FAD-binding FR-type" evidence="2">
    <location>
        <begin position="20"/>
        <end position="124"/>
    </location>
</feature>
<dbReference type="InterPro" id="IPR039261">
    <property type="entry name" value="FNR_nucleotide-bd"/>
</dbReference>
<sequence length="244" mass="26657">MDSPVNEAAASRVRRVRHELKRRDVEVVNVAPLGAHFVAVTFRGEDLADFVSASFDDHVKFIFDDPSGEPVRRDYTPRRYDHAARELTIEFALHGDGKASGWARQAAVGQRVTIGGPRGSMIIPADYGWHLLAGDATALPAIRRRLEELPADVRAIVIVAHDDDVPLTSAARLDVWQVSDGAALVEAIRAMPLPGGDAFVWFGGEAAIAARVRDVVHGEKGFPRTASRISAYWKQGASDHHEDL</sequence>
<evidence type="ECO:0000313" key="3">
    <source>
        <dbReference type="EMBL" id="QBE63266.1"/>
    </source>
</evidence>
<dbReference type="InterPro" id="IPR017927">
    <property type="entry name" value="FAD-bd_FR_type"/>
</dbReference>
<accession>A0A4P6KWG5</accession>
<dbReference type="InterPro" id="IPR013113">
    <property type="entry name" value="SIP_FAD-bd"/>
</dbReference>
<dbReference type="PROSITE" id="PS51384">
    <property type="entry name" value="FAD_FR"/>
    <property type="match status" value="1"/>
</dbReference>
<evidence type="ECO:0000256" key="1">
    <source>
        <dbReference type="ARBA" id="ARBA00035644"/>
    </source>
</evidence>
<protein>
    <submittedName>
        <fullName evidence="3">Siderophore-interacting protein</fullName>
    </submittedName>
</protein>
<comment type="similarity">
    <text evidence="1">Belongs to the SIP oxidoreductase family.</text>
</comment>